<accession>A0ABT7CT43</accession>
<dbReference type="RefSeq" id="WP_314001938.1">
    <property type="nucleotide sequence ID" value="NZ_JASJOT010000026.1"/>
</dbReference>
<protein>
    <submittedName>
        <fullName evidence="2">Uncharacterized protein</fullName>
    </submittedName>
</protein>
<name>A0ABT7CT43_9BACT</name>
<feature type="region of interest" description="Disordered" evidence="1">
    <location>
        <begin position="1"/>
        <end position="27"/>
    </location>
</feature>
<comment type="caution">
    <text evidence="2">The sequence shown here is derived from an EMBL/GenBank/DDBJ whole genome shotgun (WGS) entry which is preliminary data.</text>
</comment>
<evidence type="ECO:0000313" key="3">
    <source>
        <dbReference type="Proteomes" id="UP001228581"/>
    </source>
</evidence>
<dbReference type="Proteomes" id="UP001228581">
    <property type="component" value="Unassembled WGS sequence"/>
</dbReference>
<reference evidence="2 3" key="1">
    <citation type="submission" date="2023-05" db="EMBL/GenBank/DDBJ databases">
        <authorList>
            <person name="Zhang X."/>
        </authorList>
    </citation>
    <scope>NUCLEOTIDE SEQUENCE [LARGE SCALE GENOMIC DNA]</scope>
    <source>
        <strain evidence="2 3">DM2B3-1</strain>
    </source>
</reference>
<gene>
    <name evidence="2" type="ORF">QNI19_28155</name>
</gene>
<proteinExistence type="predicted"/>
<evidence type="ECO:0000256" key="1">
    <source>
        <dbReference type="SAM" id="MobiDB-lite"/>
    </source>
</evidence>
<organism evidence="2 3">
    <name type="scientific">Xanthocytophaga flava</name>
    <dbReference type="NCBI Taxonomy" id="3048013"/>
    <lineage>
        <taxon>Bacteria</taxon>
        <taxon>Pseudomonadati</taxon>
        <taxon>Bacteroidota</taxon>
        <taxon>Cytophagia</taxon>
        <taxon>Cytophagales</taxon>
        <taxon>Rhodocytophagaceae</taxon>
        <taxon>Xanthocytophaga</taxon>
    </lineage>
</organism>
<sequence length="67" mass="7657">MKQKRTLSADPSARKAKGQPRGEKIANAPILPHTIEVDVTHFVAYFLHFQKRHESFLGLYLLQKQGL</sequence>
<evidence type="ECO:0000313" key="2">
    <source>
        <dbReference type="EMBL" id="MDJ1496841.1"/>
    </source>
</evidence>
<keyword evidence="3" id="KW-1185">Reference proteome</keyword>
<dbReference type="EMBL" id="JASJOT010000026">
    <property type="protein sequence ID" value="MDJ1496841.1"/>
    <property type="molecule type" value="Genomic_DNA"/>
</dbReference>